<dbReference type="EMBL" id="BK014849">
    <property type="protein sequence ID" value="DAD78686.1"/>
    <property type="molecule type" value="Genomic_DNA"/>
</dbReference>
<sequence length="36" mass="4117">MSALTSGRILGRKIIKNRAILKNIFYIILTFLCFTS</sequence>
<proteinExistence type="predicted"/>
<name>A0A8S5M8X3_9CAUD</name>
<evidence type="ECO:0000313" key="1">
    <source>
        <dbReference type="EMBL" id="DAD78686.1"/>
    </source>
</evidence>
<protein>
    <submittedName>
        <fullName evidence="1">Uncharacterized protein</fullName>
    </submittedName>
</protein>
<accession>A0A8S5M8X3</accession>
<reference evidence="1" key="1">
    <citation type="journal article" date="2021" name="Proc. Natl. Acad. Sci. U.S.A.">
        <title>A Catalog of Tens of Thousands of Viruses from Human Metagenomes Reveals Hidden Associations with Chronic Diseases.</title>
        <authorList>
            <person name="Tisza M.J."/>
            <person name="Buck C.B."/>
        </authorList>
    </citation>
    <scope>NUCLEOTIDE SEQUENCE</scope>
    <source>
        <strain evidence="1">CtB3v5</strain>
    </source>
</reference>
<organism evidence="1">
    <name type="scientific">Siphoviridae sp. ctB3v5</name>
    <dbReference type="NCBI Taxonomy" id="2826186"/>
    <lineage>
        <taxon>Viruses</taxon>
        <taxon>Duplodnaviria</taxon>
        <taxon>Heunggongvirae</taxon>
        <taxon>Uroviricota</taxon>
        <taxon>Caudoviricetes</taxon>
    </lineage>
</organism>